<dbReference type="EMBL" id="JAOWKZ010000001">
    <property type="protein sequence ID" value="MCV2871293.1"/>
    <property type="molecule type" value="Genomic_DNA"/>
</dbReference>
<dbReference type="Gene3D" id="3.40.50.300">
    <property type="entry name" value="P-loop containing nucleotide triphosphate hydrolases"/>
    <property type="match status" value="1"/>
</dbReference>
<reference evidence="4 5" key="1">
    <citation type="submission" date="2022-10" db="EMBL/GenBank/DDBJ databases">
        <title>Defluviimonas sp. nov., isolated from ocean surface sediments.</title>
        <authorList>
            <person name="He W."/>
            <person name="Wang L."/>
            <person name="Zhang D.-F."/>
        </authorList>
    </citation>
    <scope>NUCLEOTIDE SEQUENCE [LARGE SCALE GENOMIC DNA]</scope>
    <source>
        <strain evidence="4 5">WL0050</strain>
    </source>
</reference>
<dbReference type="InterPro" id="IPR000863">
    <property type="entry name" value="Sulfotransferase_dom"/>
</dbReference>
<evidence type="ECO:0000259" key="3">
    <source>
        <dbReference type="Pfam" id="PF00685"/>
    </source>
</evidence>
<protein>
    <submittedName>
        <fullName evidence="4">Sulfotransferase domain-containing protein</fullName>
    </submittedName>
</protein>
<dbReference type="RefSeq" id="WP_263738473.1">
    <property type="nucleotide sequence ID" value="NZ_JAOWKZ010000001.1"/>
</dbReference>
<feature type="domain" description="Sulfotransferase" evidence="3">
    <location>
        <begin position="29"/>
        <end position="279"/>
    </location>
</feature>
<evidence type="ECO:0000313" key="5">
    <source>
        <dbReference type="Proteomes" id="UP001652564"/>
    </source>
</evidence>
<name>A0ABT2ZJS6_9RHOB</name>
<accession>A0ABT2ZJS6</accession>
<dbReference type="Pfam" id="PF00685">
    <property type="entry name" value="Sulfotransfer_1"/>
    <property type="match status" value="1"/>
</dbReference>
<organism evidence="4 5">
    <name type="scientific">Albidovulum litorale</name>
    <dbReference type="NCBI Taxonomy" id="2984134"/>
    <lineage>
        <taxon>Bacteria</taxon>
        <taxon>Pseudomonadati</taxon>
        <taxon>Pseudomonadota</taxon>
        <taxon>Alphaproteobacteria</taxon>
        <taxon>Rhodobacterales</taxon>
        <taxon>Paracoccaceae</taxon>
        <taxon>Albidovulum</taxon>
    </lineage>
</organism>
<dbReference type="Proteomes" id="UP001652564">
    <property type="component" value="Unassembled WGS sequence"/>
</dbReference>
<proteinExistence type="inferred from homology"/>
<evidence type="ECO:0000313" key="4">
    <source>
        <dbReference type="EMBL" id="MCV2871293.1"/>
    </source>
</evidence>
<evidence type="ECO:0000256" key="2">
    <source>
        <dbReference type="ARBA" id="ARBA00022679"/>
    </source>
</evidence>
<dbReference type="InterPro" id="IPR027417">
    <property type="entry name" value="P-loop_NTPase"/>
</dbReference>
<comment type="caution">
    <text evidence="4">The sequence shown here is derived from an EMBL/GenBank/DDBJ whole genome shotgun (WGS) entry which is preliminary data.</text>
</comment>
<keyword evidence="2" id="KW-0808">Transferase</keyword>
<dbReference type="PANTHER" id="PTHR11783">
    <property type="entry name" value="SULFOTRANSFERASE SULT"/>
    <property type="match status" value="1"/>
</dbReference>
<dbReference type="SUPFAM" id="SSF52540">
    <property type="entry name" value="P-loop containing nucleoside triphosphate hydrolases"/>
    <property type="match status" value="1"/>
</dbReference>
<gene>
    <name evidence="4" type="ORF">OEZ71_03180</name>
</gene>
<comment type="similarity">
    <text evidence="1">Belongs to the sulfotransferase 1 family.</text>
</comment>
<sequence>MTGDLPTRSKIYQGRITNSTIWDRFALRPDDTLVVTPPKCGTTWVQAIVLMLIHGRPGMDKVLDQISLWVDCGFRDIDARAATMTAQTHRRCIKSHTPLDGITFDPACTYFAVYRHPLDVHFSMRRFALAMNVDLMKDRFPDAISEGFRMYLDDASKDGGNDDMTLDSITYHYQSFRRWAHLPNVHLVHYADLKRDLKGQVLRIAEILGCDHPENLIDEIVEGARFDTMKANAREAVQDQKSVLDNAETFFASGTNNKWEKHLTPDEVALYDRRIRELLPEDDVRWLEWGSATV</sequence>
<evidence type="ECO:0000256" key="1">
    <source>
        <dbReference type="ARBA" id="ARBA00005771"/>
    </source>
</evidence>
<keyword evidence="5" id="KW-1185">Reference proteome</keyword>